<protein>
    <submittedName>
        <fullName evidence="1">Uncharacterized protein</fullName>
    </submittedName>
</protein>
<dbReference type="EMBL" id="DF977532">
    <property type="protein sequence ID" value="GAW27220.1"/>
    <property type="molecule type" value="Genomic_DNA"/>
</dbReference>
<reference evidence="1" key="1">
    <citation type="submission" date="2016-03" db="EMBL/GenBank/DDBJ databases">
        <title>Draft genome sequence of Rosellinia necatrix.</title>
        <authorList>
            <person name="Kanematsu S."/>
        </authorList>
    </citation>
    <scope>NUCLEOTIDE SEQUENCE [LARGE SCALE GENOMIC DNA]</scope>
    <source>
        <strain evidence="1">W97</strain>
    </source>
</reference>
<dbReference type="Proteomes" id="UP000054516">
    <property type="component" value="Unassembled WGS sequence"/>
</dbReference>
<evidence type="ECO:0000313" key="1">
    <source>
        <dbReference type="EMBL" id="GAW27220.1"/>
    </source>
</evidence>
<accession>A0A1S8AC14</accession>
<gene>
    <name evidence="1" type="ORF">SAMD00023353_8700120</name>
</gene>
<dbReference type="AlphaFoldDB" id="A0A1S8AC14"/>
<sequence length="50" mass="5610">MQVSVRARIGMRSLKAIFGGRNGRRAVWMEAGGWKLEAGGCALERTQIWF</sequence>
<evidence type="ECO:0000313" key="2">
    <source>
        <dbReference type="Proteomes" id="UP000054516"/>
    </source>
</evidence>
<name>A0A1S8AC14_ROSNE</name>
<organism evidence="1">
    <name type="scientific">Rosellinia necatrix</name>
    <name type="common">White root-rot fungus</name>
    <dbReference type="NCBI Taxonomy" id="77044"/>
    <lineage>
        <taxon>Eukaryota</taxon>
        <taxon>Fungi</taxon>
        <taxon>Dikarya</taxon>
        <taxon>Ascomycota</taxon>
        <taxon>Pezizomycotina</taxon>
        <taxon>Sordariomycetes</taxon>
        <taxon>Xylariomycetidae</taxon>
        <taxon>Xylariales</taxon>
        <taxon>Xylariaceae</taxon>
        <taxon>Rosellinia</taxon>
    </lineage>
</organism>
<keyword evidence="2" id="KW-1185">Reference proteome</keyword>
<proteinExistence type="predicted"/>